<evidence type="ECO:0000313" key="2">
    <source>
        <dbReference type="EMBL" id="CAD7449806.1"/>
    </source>
</evidence>
<accession>A0A7R9FA80</accession>
<keyword evidence="1" id="KW-0732">Signal</keyword>
<dbReference type="AlphaFoldDB" id="A0A7R9FA80"/>
<name>A0A7R9FA80_9NEOP</name>
<proteinExistence type="predicted"/>
<sequence>MDAGKGVQLKIDILQVIHFIVLVWQQVTQATIQNYFVKCVRVKKNEGSGELTEYSEFVKVPPQQSWASWTLSLLVKSPLLWSMQKMKDALISPTFAMESKYVHLGAAKVQKVVMESMVGLGLDWARGTWFRDSFPGLVELGAPGA</sequence>
<protein>
    <submittedName>
        <fullName evidence="2">Uncharacterized protein</fullName>
    </submittedName>
</protein>
<dbReference type="EMBL" id="OD572591">
    <property type="protein sequence ID" value="CAD7449806.1"/>
    <property type="molecule type" value="Genomic_DNA"/>
</dbReference>
<gene>
    <name evidence="2" type="ORF">TBIB3V08_LOCUS12079</name>
</gene>
<reference evidence="2" key="1">
    <citation type="submission" date="2020-11" db="EMBL/GenBank/DDBJ databases">
        <authorList>
            <person name="Tran Van P."/>
        </authorList>
    </citation>
    <scope>NUCLEOTIDE SEQUENCE</scope>
</reference>
<feature type="signal peptide" evidence="1">
    <location>
        <begin position="1"/>
        <end position="30"/>
    </location>
</feature>
<organism evidence="2">
    <name type="scientific">Timema bartmani</name>
    <dbReference type="NCBI Taxonomy" id="61472"/>
    <lineage>
        <taxon>Eukaryota</taxon>
        <taxon>Metazoa</taxon>
        <taxon>Ecdysozoa</taxon>
        <taxon>Arthropoda</taxon>
        <taxon>Hexapoda</taxon>
        <taxon>Insecta</taxon>
        <taxon>Pterygota</taxon>
        <taxon>Neoptera</taxon>
        <taxon>Polyneoptera</taxon>
        <taxon>Phasmatodea</taxon>
        <taxon>Timematodea</taxon>
        <taxon>Timematoidea</taxon>
        <taxon>Timematidae</taxon>
        <taxon>Timema</taxon>
    </lineage>
</organism>
<feature type="chain" id="PRO_5031570714" evidence="1">
    <location>
        <begin position="31"/>
        <end position="145"/>
    </location>
</feature>
<evidence type="ECO:0000256" key="1">
    <source>
        <dbReference type="SAM" id="SignalP"/>
    </source>
</evidence>